<evidence type="ECO:0000259" key="1">
    <source>
        <dbReference type="Pfam" id="PF01909"/>
    </source>
</evidence>
<name>A0A0G0IRN6_9BACT</name>
<evidence type="ECO:0000313" key="2">
    <source>
        <dbReference type="EMBL" id="KKQ18661.1"/>
    </source>
</evidence>
<dbReference type="Pfam" id="PF01909">
    <property type="entry name" value="NTP_transf_2"/>
    <property type="match status" value="1"/>
</dbReference>
<dbReference type="EMBL" id="LBSM01000002">
    <property type="protein sequence ID" value="KKQ18661.1"/>
    <property type="molecule type" value="Genomic_DNA"/>
</dbReference>
<dbReference type="SUPFAM" id="SSF81301">
    <property type="entry name" value="Nucleotidyltransferase"/>
    <property type="match status" value="1"/>
</dbReference>
<reference evidence="2 3" key="1">
    <citation type="journal article" date="2015" name="Nature">
        <title>rRNA introns, odd ribosomes, and small enigmatic genomes across a large radiation of phyla.</title>
        <authorList>
            <person name="Brown C.T."/>
            <person name="Hug L.A."/>
            <person name="Thomas B.C."/>
            <person name="Sharon I."/>
            <person name="Castelle C.J."/>
            <person name="Singh A."/>
            <person name="Wilkins M.J."/>
            <person name="Williams K.H."/>
            <person name="Banfield J.F."/>
        </authorList>
    </citation>
    <scope>NUCLEOTIDE SEQUENCE [LARGE SCALE GENOMIC DNA]</scope>
</reference>
<proteinExistence type="predicted"/>
<feature type="domain" description="Polymerase nucleotidyl transferase" evidence="1">
    <location>
        <begin position="28"/>
        <end position="76"/>
    </location>
</feature>
<dbReference type="GO" id="GO:0016779">
    <property type="term" value="F:nucleotidyltransferase activity"/>
    <property type="evidence" value="ECO:0007669"/>
    <property type="project" value="InterPro"/>
</dbReference>
<organism evidence="2 3">
    <name type="scientific">Berkelbacteria bacterium GW2011_GWA1_36_9</name>
    <dbReference type="NCBI Taxonomy" id="1618331"/>
    <lineage>
        <taxon>Bacteria</taxon>
        <taxon>Candidatus Berkelbacteria</taxon>
    </lineage>
</organism>
<accession>A0A0G0IRN6</accession>
<dbReference type="CDD" id="cd05403">
    <property type="entry name" value="NT_KNTase_like"/>
    <property type="match status" value="1"/>
</dbReference>
<dbReference type="AlphaFoldDB" id="A0A0G0IRN6"/>
<protein>
    <recommendedName>
        <fullName evidence="1">Polymerase nucleotidyl transferase domain-containing protein</fullName>
    </recommendedName>
</protein>
<dbReference type="Proteomes" id="UP000034508">
    <property type="component" value="Unassembled WGS sequence"/>
</dbReference>
<sequence>MSRIPHPREITNNTLPNLKQIQQVANLFLESLHRHFPGSQFVLFGSLVRGDATIRSDIDICAVSLTESVAQYDIRDCYQEIVDQTGWWTKTTFIFCASRRVEKEKLRFKDAYNNKADFSPTTFDHFGFLSRNSQFPAEIRQLYENIQQDVRKYSKTDTRARLKDLTEYVNHAFKLAKYLLEDDRTSRRRWFREDILLPTLSNLENLPYHCLRKLAGIVKTFQGTDSKAKIRQCFENPHIPFFAELLKPFDIVYQFGLECTTILEDCLKEKKSIRYDNFLNINLPIMVHAVYDFLFLLKERIEDETLLEVISDYDRLIEKTALIVDENDFLKQLHYWQERKDVCAIAWSCVGDKVIINTPFMAYVEYFKEGRIKLWVKPEDIDGLKHKLNPQLISASGRLEIDFSVVPPQLSIVSTKPLNSKYETYRKVAALAQEIAFKKVSEILYP</sequence>
<comment type="caution">
    <text evidence="2">The sequence shown here is derived from an EMBL/GenBank/DDBJ whole genome shotgun (WGS) entry which is preliminary data.</text>
</comment>
<dbReference type="Gene3D" id="3.30.460.10">
    <property type="entry name" value="Beta Polymerase, domain 2"/>
    <property type="match status" value="1"/>
</dbReference>
<dbReference type="InterPro" id="IPR002934">
    <property type="entry name" value="Polymerase_NTP_transf_dom"/>
</dbReference>
<dbReference type="InterPro" id="IPR043519">
    <property type="entry name" value="NT_sf"/>
</dbReference>
<gene>
    <name evidence="2" type="ORF">US31_C0002G0006</name>
</gene>
<evidence type="ECO:0000313" key="3">
    <source>
        <dbReference type="Proteomes" id="UP000034508"/>
    </source>
</evidence>